<dbReference type="EMBL" id="HG938353">
    <property type="protein sequence ID" value="CDN50160.1"/>
    <property type="molecule type" value="Genomic_DNA"/>
</dbReference>
<evidence type="ECO:0000259" key="8">
    <source>
        <dbReference type="SMART" id="SM00014"/>
    </source>
</evidence>
<dbReference type="RefSeq" id="WP_038594324.1">
    <property type="nucleotide sequence ID" value="NZ_HG938353.1"/>
</dbReference>
<evidence type="ECO:0000256" key="5">
    <source>
        <dbReference type="ARBA" id="ARBA00022989"/>
    </source>
</evidence>
<dbReference type="PANTHER" id="PTHR14969">
    <property type="entry name" value="SPHINGOSINE-1-PHOSPHATE PHOSPHOHYDROLASE"/>
    <property type="match status" value="1"/>
</dbReference>
<feature type="transmembrane region" description="Helical" evidence="7">
    <location>
        <begin position="203"/>
        <end position="221"/>
    </location>
</feature>
<dbReference type="OrthoDB" id="9780507at2"/>
<sequence>MKRTIEKLKHRRYRHPSGPPSPRWLPYALVTINLILIAFFLLDAPVGSYAAHTPNVLLPVGKAITDFGTSGWILFAAALLFFEALAVIRLAPGLKARFQAMLVSHVAAYIFVAVAGSGLLVNLVKRIIGRARPGLYEQWGFHGFSPFSGSRFESFPSGHATTVGAFLMALALLAPRYRLFFLIISFWLGFSRVIVGAHYPSDVIAGLSFGAWFSVIMAIVFSRYGLLFRQEPDGWPVLRRAVPLLIRPDWKNTPFPPRGMPPKREADVKQQ</sequence>
<dbReference type="GO" id="GO:0005886">
    <property type="term" value="C:plasma membrane"/>
    <property type="evidence" value="ECO:0007669"/>
    <property type="project" value="UniProtKB-SubCell"/>
</dbReference>
<evidence type="ECO:0000313" key="10">
    <source>
        <dbReference type="Proteomes" id="UP000028181"/>
    </source>
</evidence>
<protein>
    <submittedName>
        <fullName evidence="9">Lipid A 1-phosphatase</fullName>
    </submittedName>
</protein>
<keyword evidence="6 7" id="KW-0472">Membrane</keyword>
<dbReference type="PANTHER" id="PTHR14969:SF62">
    <property type="entry name" value="DECAPRENYLPHOSPHORYL-5-PHOSPHORIBOSE PHOSPHATASE RV3807C-RELATED"/>
    <property type="match status" value="1"/>
</dbReference>
<dbReference type="KEGG" id="ngg:RG540_CH40110"/>
<comment type="subcellular location">
    <subcellularLocation>
        <location evidence="1">Cell membrane</location>
        <topology evidence="1">Multi-pass membrane protein</topology>
    </subcellularLocation>
</comment>
<feature type="transmembrane region" description="Helical" evidence="7">
    <location>
        <begin position="24"/>
        <end position="51"/>
    </location>
</feature>
<dbReference type="PATRIC" id="fig|1028800.3.peg.4070"/>
<organism evidence="9 10">
    <name type="scientific">Neorhizobium galegae bv. orientalis str. HAMBI 540</name>
    <dbReference type="NCBI Taxonomy" id="1028800"/>
    <lineage>
        <taxon>Bacteria</taxon>
        <taxon>Pseudomonadati</taxon>
        <taxon>Pseudomonadota</taxon>
        <taxon>Alphaproteobacteria</taxon>
        <taxon>Hyphomicrobiales</taxon>
        <taxon>Rhizobiaceae</taxon>
        <taxon>Rhizobium/Agrobacterium group</taxon>
        <taxon>Neorhizobium</taxon>
    </lineage>
</organism>
<dbReference type="InterPro" id="IPR036938">
    <property type="entry name" value="PAP2/HPO_sf"/>
</dbReference>
<evidence type="ECO:0000256" key="1">
    <source>
        <dbReference type="ARBA" id="ARBA00004651"/>
    </source>
</evidence>
<gene>
    <name evidence="9" type="ORF">RG540_CH40110</name>
</gene>
<name>A0A068SYF2_NEOGA</name>
<dbReference type="eggNOG" id="COG0671">
    <property type="taxonomic scope" value="Bacteria"/>
</dbReference>
<accession>A0A068SYF2</accession>
<evidence type="ECO:0000256" key="4">
    <source>
        <dbReference type="ARBA" id="ARBA00022801"/>
    </source>
</evidence>
<dbReference type="GeneID" id="24255329"/>
<feature type="transmembrane region" description="Helical" evidence="7">
    <location>
        <begin position="71"/>
        <end position="90"/>
    </location>
</feature>
<feature type="domain" description="Phosphatidic acid phosphatase type 2/haloperoxidase" evidence="8">
    <location>
        <begin position="108"/>
        <end position="218"/>
    </location>
</feature>
<evidence type="ECO:0000256" key="3">
    <source>
        <dbReference type="ARBA" id="ARBA00022692"/>
    </source>
</evidence>
<evidence type="ECO:0000256" key="6">
    <source>
        <dbReference type="ARBA" id="ARBA00023136"/>
    </source>
</evidence>
<feature type="transmembrane region" description="Helical" evidence="7">
    <location>
        <begin position="179"/>
        <end position="197"/>
    </location>
</feature>
<dbReference type="Proteomes" id="UP000028181">
    <property type="component" value="Chromosome I"/>
</dbReference>
<dbReference type="Pfam" id="PF01569">
    <property type="entry name" value="PAP2"/>
    <property type="match status" value="1"/>
</dbReference>
<feature type="transmembrane region" description="Helical" evidence="7">
    <location>
        <begin position="155"/>
        <end position="174"/>
    </location>
</feature>
<keyword evidence="3 7" id="KW-0812">Transmembrane</keyword>
<dbReference type="InterPro" id="IPR000326">
    <property type="entry name" value="PAP2/HPO"/>
</dbReference>
<keyword evidence="10" id="KW-1185">Reference proteome</keyword>
<evidence type="ECO:0000256" key="7">
    <source>
        <dbReference type="SAM" id="Phobius"/>
    </source>
</evidence>
<reference evidence="10" key="1">
    <citation type="journal article" date="2014" name="BMC Genomics">
        <title>Genome sequencing of two Neorhizobium galegae strains reveals a noeT gene responsible for the unusual acetylation of the nodulation factors.</title>
        <authorList>
            <person name="Osterman J."/>
            <person name="Marsh J."/>
            <person name="Laine P.K."/>
            <person name="Zeng Z."/>
            <person name="Alatalo E."/>
            <person name="Sullivan J.T."/>
            <person name="Young J.P."/>
            <person name="Thomas-Oates J."/>
            <person name="Paulin L."/>
            <person name="Lindstrom K."/>
        </authorList>
    </citation>
    <scope>NUCLEOTIDE SEQUENCE [LARGE SCALE GENOMIC DNA]</scope>
    <source>
        <strain evidence="10">HAMBI 540</strain>
    </source>
</reference>
<keyword evidence="4" id="KW-0378">Hydrolase</keyword>
<dbReference type="HOGENOM" id="CLU_072573_6_0_5"/>
<dbReference type="AlphaFoldDB" id="A0A068SYF2"/>
<dbReference type="GO" id="GO:0016787">
    <property type="term" value="F:hydrolase activity"/>
    <property type="evidence" value="ECO:0007669"/>
    <property type="project" value="UniProtKB-KW"/>
</dbReference>
<evidence type="ECO:0000313" key="9">
    <source>
        <dbReference type="EMBL" id="CDN50160.1"/>
    </source>
</evidence>
<keyword evidence="5 7" id="KW-1133">Transmembrane helix</keyword>
<evidence type="ECO:0000256" key="2">
    <source>
        <dbReference type="ARBA" id="ARBA00022475"/>
    </source>
</evidence>
<proteinExistence type="predicted"/>
<dbReference type="SUPFAM" id="SSF48317">
    <property type="entry name" value="Acid phosphatase/Vanadium-dependent haloperoxidase"/>
    <property type="match status" value="1"/>
</dbReference>
<dbReference type="SMART" id="SM00014">
    <property type="entry name" value="acidPPc"/>
    <property type="match status" value="1"/>
</dbReference>
<keyword evidence="2" id="KW-1003">Cell membrane</keyword>
<feature type="transmembrane region" description="Helical" evidence="7">
    <location>
        <begin position="102"/>
        <end position="124"/>
    </location>
</feature>
<dbReference type="Gene3D" id="1.20.144.10">
    <property type="entry name" value="Phosphatidic acid phosphatase type 2/haloperoxidase"/>
    <property type="match status" value="2"/>
</dbReference>